<dbReference type="RefSeq" id="WP_109794006.1">
    <property type="nucleotide sequence ID" value="NZ_PHIG01000037.1"/>
</dbReference>
<gene>
    <name evidence="1" type="ORF">CVT23_14425</name>
</gene>
<proteinExistence type="predicted"/>
<sequence length="227" mass="24155">MSRTILITGAGRGIGRALAEHYLDKGETVLATARDTGDLADLVERGAEAFELEVTDQNQIDRLAADLGDRPIDVLINNAGVIGGKGPQTLSNLNQDDWAETMRINVFAPFRITEALVGNITASAGKTVAIISSRMGSIDQNASSEKIVYRTSKAAVNQVAKALHNGLHSQGVKVVPLHPGWVATDMGGPGAAVTPEDSARGLAGVIDNLRQDQSGRFWDYQGQELPW</sequence>
<dbReference type="InterPro" id="IPR036291">
    <property type="entry name" value="NAD(P)-bd_dom_sf"/>
</dbReference>
<protein>
    <submittedName>
        <fullName evidence="1">Short-chain dehydrogenase</fullName>
    </submittedName>
</protein>
<dbReference type="Gene3D" id="3.40.50.720">
    <property type="entry name" value="NAD(P)-binding Rossmann-like Domain"/>
    <property type="match status" value="1"/>
</dbReference>
<dbReference type="EMBL" id="PHIG01000037">
    <property type="protein sequence ID" value="PJK29105.1"/>
    <property type="molecule type" value="Genomic_DNA"/>
</dbReference>
<dbReference type="Pfam" id="PF00106">
    <property type="entry name" value="adh_short"/>
    <property type="match status" value="1"/>
</dbReference>
<reference evidence="1 2" key="1">
    <citation type="submission" date="2017-11" db="EMBL/GenBank/DDBJ databases">
        <title>Draft genome sequence of Rhizobiales bacterium SY3-13.</title>
        <authorList>
            <person name="Sun C."/>
        </authorList>
    </citation>
    <scope>NUCLEOTIDE SEQUENCE [LARGE SCALE GENOMIC DNA]</scope>
    <source>
        <strain evidence="1 2">SY3-13</strain>
    </source>
</reference>
<dbReference type="SUPFAM" id="SSF51735">
    <property type="entry name" value="NAD(P)-binding Rossmann-fold domains"/>
    <property type="match status" value="1"/>
</dbReference>
<dbReference type="Proteomes" id="UP000229498">
    <property type="component" value="Unassembled WGS sequence"/>
</dbReference>
<name>A0A2M9G077_9PROT</name>
<evidence type="ECO:0000313" key="1">
    <source>
        <dbReference type="EMBL" id="PJK29105.1"/>
    </source>
</evidence>
<dbReference type="InterPro" id="IPR002347">
    <property type="entry name" value="SDR_fam"/>
</dbReference>
<dbReference type="InterPro" id="IPR052184">
    <property type="entry name" value="SDR_enzymes"/>
</dbReference>
<organism evidence="1 2">
    <name type="scientific">Minwuia thermotolerans</name>
    <dbReference type="NCBI Taxonomy" id="2056226"/>
    <lineage>
        <taxon>Bacteria</taxon>
        <taxon>Pseudomonadati</taxon>
        <taxon>Pseudomonadota</taxon>
        <taxon>Alphaproteobacteria</taxon>
        <taxon>Minwuiales</taxon>
        <taxon>Minwuiaceae</taxon>
        <taxon>Minwuia</taxon>
    </lineage>
</organism>
<dbReference type="GO" id="GO:0016616">
    <property type="term" value="F:oxidoreductase activity, acting on the CH-OH group of donors, NAD or NADP as acceptor"/>
    <property type="evidence" value="ECO:0007669"/>
    <property type="project" value="TreeGrafter"/>
</dbReference>
<dbReference type="AlphaFoldDB" id="A0A2M9G077"/>
<comment type="caution">
    <text evidence="1">The sequence shown here is derived from an EMBL/GenBank/DDBJ whole genome shotgun (WGS) entry which is preliminary data.</text>
</comment>
<dbReference type="PANTHER" id="PTHR45458">
    <property type="entry name" value="SHORT-CHAIN DEHYDROGENASE/REDUCTASE SDR"/>
    <property type="match status" value="1"/>
</dbReference>
<keyword evidence="2" id="KW-1185">Reference proteome</keyword>
<dbReference type="PANTHER" id="PTHR45458:SF1">
    <property type="entry name" value="SHORT CHAIN DEHYDROGENASE"/>
    <property type="match status" value="1"/>
</dbReference>
<dbReference type="OrthoDB" id="9785826at2"/>
<dbReference type="CDD" id="cd05325">
    <property type="entry name" value="carb_red_sniffer_like_SDR_c"/>
    <property type="match status" value="1"/>
</dbReference>
<accession>A0A2M9G077</accession>
<dbReference type="PRINTS" id="PR00081">
    <property type="entry name" value="GDHRDH"/>
</dbReference>
<evidence type="ECO:0000313" key="2">
    <source>
        <dbReference type="Proteomes" id="UP000229498"/>
    </source>
</evidence>